<proteinExistence type="inferred from homology"/>
<reference evidence="7" key="1">
    <citation type="submission" date="2022-01" db="EMBL/GenBank/DDBJ databases">
        <authorList>
            <person name="King R."/>
        </authorList>
    </citation>
    <scope>NUCLEOTIDE SEQUENCE</scope>
</reference>
<evidence type="ECO:0000256" key="6">
    <source>
        <dbReference type="RuleBase" id="RU003540"/>
    </source>
</evidence>
<keyword evidence="2 6" id="KW-0677">Repeat</keyword>
<dbReference type="PROSITE" id="PS00223">
    <property type="entry name" value="ANNEXIN_1"/>
    <property type="match status" value="1"/>
</dbReference>
<evidence type="ECO:0000256" key="1">
    <source>
        <dbReference type="ARBA" id="ARBA00007831"/>
    </source>
</evidence>
<keyword evidence="4 6" id="KW-0041">Annexin</keyword>
<dbReference type="PRINTS" id="PR00196">
    <property type="entry name" value="ANNEXIN"/>
</dbReference>
<dbReference type="EMBL" id="OU896718">
    <property type="protein sequence ID" value="CAG9815598.1"/>
    <property type="molecule type" value="Genomic_DNA"/>
</dbReference>
<organism evidence="7 8">
    <name type="scientific">Phaedon cochleariae</name>
    <name type="common">Mustard beetle</name>
    <dbReference type="NCBI Taxonomy" id="80249"/>
    <lineage>
        <taxon>Eukaryota</taxon>
        <taxon>Metazoa</taxon>
        <taxon>Ecdysozoa</taxon>
        <taxon>Arthropoda</taxon>
        <taxon>Hexapoda</taxon>
        <taxon>Insecta</taxon>
        <taxon>Pterygota</taxon>
        <taxon>Neoptera</taxon>
        <taxon>Endopterygota</taxon>
        <taxon>Coleoptera</taxon>
        <taxon>Polyphaga</taxon>
        <taxon>Cucujiformia</taxon>
        <taxon>Chrysomeloidea</taxon>
        <taxon>Chrysomelidae</taxon>
        <taxon>Chrysomelinae</taxon>
        <taxon>Chrysomelini</taxon>
        <taxon>Phaedon</taxon>
    </lineage>
</organism>
<dbReference type="SMART" id="SM00335">
    <property type="entry name" value="ANX"/>
    <property type="match status" value="4"/>
</dbReference>
<dbReference type="InterPro" id="IPR018252">
    <property type="entry name" value="Annexin_repeat_CS"/>
</dbReference>
<dbReference type="SUPFAM" id="SSF47874">
    <property type="entry name" value="Annexin"/>
    <property type="match status" value="1"/>
</dbReference>
<dbReference type="GO" id="GO:0012506">
    <property type="term" value="C:vesicle membrane"/>
    <property type="evidence" value="ECO:0007669"/>
    <property type="project" value="TreeGrafter"/>
</dbReference>
<dbReference type="AlphaFoldDB" id="A0A9N9SD53"/>
<reference evidence="7" key="2">
    <citation type="submission" date="2022-10" db="EMBL/GenBank/DDBJ databases">
        <authorList>
            <consortium name="ENA_rothamsted_submissions"/>
            <consortium name="culmorum"/>
            <person name="King R."/>
        </authorList>
    </citation>
    <scope>NUCLEOTIDE SEQUENCE</scope>
</reference>
<dbReference type="FunFam" id="1.10.220.10:FF:000002">
    <property type="entry name" value="Annexin"/>
    <property type="match status" value="1"/>
</dbReference>
<dbReference type="GO" id="GO:0005509">
    <property type="term" value="F:calcium ion binding"/>
    <property type="evidence" value="ECO:0007669"/>
    <property type="project" value="InterPro"/>
</dbReference>
<dbReference type="FunFam" id="1.10.220.10:FF:000001">
    <property type="entry name" value="Annexin"/>
    <property type="match status" value="1"/>
</dbReference>
<evidence type="ECO:0000256" key="4">
    <source>
        <dbReference type="ARBA" id="ARBA00023216"/>
    </source>
</evidence>
<evidence type="ECO:0000313" key="7">
    <source>
        <dbReference type="EMBL" id="CAG9815598.1"/>
    </source>
</evidence>
<dbReference type="Gene3D" id="1.10.220.10">
    <property type="entry name" value="Annexin"/>
    <property type="match status" value="4"/>
</dbReference>
<comment type="domain">
    <text evidence="6">A pair of annexin repeats may form one binding site for calcium and phospholipid.</text>
</comment>
<evidence type="ECO:0000313" key="8">
    <source>
        <dbReference type="Proteomes" id="UP001153737"/>
    </source>
</evidence>
<dbReference type="GO" id="GO:0001786">
    <property type="term" value="F:phosphatidylserine binding"/>
    <property type="evidence" value="ECO:0007669"/>
    <property type="project" value="TreeGrafter"/>
</dbReference>
<dbReference type="InterPro" id="IPR001464">
    <property type="entry name" value="Annexin"/>
</dbReference>
<dbReference type="GO" id="GO:0005544">
    <property type="term" value="F:calcium-dependent phospholipid binding"/>
    <property type="evidence" value="ECO:0007669"/>
    <property type="project" value="UniProtKB-KW"/>
</dbReference>
<dbReference type="InterPro" id="IPR037104">
    <property type="entry name" value="Annexin_sf"/>
</dbReference>
<dbReference type="Pfam" id="PF00191">
    <property type="entry name" value="Annexin"/>
    <property type="match status" value="4"/>
</dbReference>
<keyword evidence="5 6" id="KW-0111">Calcium/phospholipid-binding</keyword>
<dbReference type="OrthoDB" id="37886at2759"/>
<dbReference type="PANTHER" id="PTHR10502">
    <property type="entry name" value="ANNEXIN"/>
    <property type="match status" value="1"/>
</dbReference>
<sequence>MSNPADHPGEQRTPTVVPAQTYDPSVDAEAIKVAMESWLINDVAITRVLSLRSREQRFHVAVQFRTLYGKDMVERFQKKLHGNFKKSVLAMMTPLPDFYAKELRNAVTGVSTDEDTLLEVLCTKSNQEILAIRQAYHALFYSNLENDIKGDTSGVFKRLMVSLCRACRDEDSPANQEEAIGDAQTLFDAGEERIGTDESTFIRILTHRSFAQVQLILREYERISGHDIEQAIKNEFSGDSQRGFLALVQSIKNQPLFFAKMLNKSMRGLGTDNRQLIRLMTTRCEIDLGDIAREYEAEYGEPLLDAIARNCSGDYRRCMEALIRGPY</sequence>
<evidence type="ECO:0000256" key="5">
    <source>
        <dbReference type="ARBA" id="ARBA00023302"/>
    </source>
</evidence>
<evidence type="ECO:0000256" key="3">
    <source>
        <dbReference type="ARBA" id="ARBA00022837"/>
    </source>
</evidence>
<dbReference type="GO" id="GO:0005737">
    <property type="term" value="C:cytoplasm"/>
    <property type="evidence" value="ECO:0007669"/>
    <property type="project" value="TreeGrafter"/>
</dbReference>
<comment type="similarity">
    <text evidence="1 6">Belongs to the annexin family.</text>
</comment>
<keyword evidence="3 6" id="KW-0106">Calcium</keyword>
<dbReference type="InterPro" id="IPR018502">
    <property type="entry name" value="Annexin_repeat"/>
</dbReference>
<dbReference type="PANTHER" id="PTHR10502:SF102">
    <property type="entry name" value="ANNEXIN B11"/>
    <property type="match status" value="1"/>
</dbReference>
<dbReference type="Proteomes" id="UP001153737">
    <property type="component" value="Chromosome 12"/>
</dbReference>
<keyword evidence="8" id="KW-1185">Reference proteome</keyword>
<gene>
    <name evidence="7" type="ORF">PHAECO_LOCUS3083</name>
</gene>
<dbReference type="GO" id="GO:0005886">
    <property type="term" value="C:plasma membrane"/>
    <property type="evidence" value="ECO:0007669"/>
    <property type="project" value="TreeGrafter"/>
</dbReference>
<dbReference type="PROSITE" id="PS51897">
    <property type="entry name" value="ANNEXIN_2"/>
    <property type="match status" value="4"/>
</dbReference>
<accession>A0A9N9SD53</accession>
<name>A0A9N9SD53_PHACE</name>
<dbReference type="FunFam" id="1.10.220.10:FF:000003">
    <property type="entry name" value="Annexin"/>
    <property type="match status" value="1"/>
</dbReference>
<dbReference type="GO" id="GO:0005634">
    <property type="term" value="C:nucleus"/>
    <property type="evidence" value="ECO:0007669"/>
    <property type="project" value="TreeGrafter"/>
</dbReference>
<evidence type="ECO:0000256" key="2">
    <source>
        <dbReference type="ARBA" id="ARBA00022737"/>
    </source>
</evidence>
<protein>
    <recommendedName>
        <fullName evidence="6">Annexin</fullName>
    </recommendedName>
</protein>